<dbReference type="InterPro" id="IPR015943">
    <property type="entry name" value="WD40/YVTN_repeat-like_dom_sf"/>
</dbReference>
<evidence type="ECO:0000259" key="13">
    <source>
        <dbReference type="Pfam" id="PF07774"/>
    </source>
</evidence>
<feature type="domain" description="EMC1 first beta-propeller" evidence="14">
    <location>
        <begin position="176"/>
        <end position="381"/>
    </location>
</feature>
<evidence type="ECO:0000256" key="11">
    <source>
        <dbReference type="SAM" id="Phobius"/>
    </source>
</evidence>
<proteinExistence type="inferred from homology"/>
<dbReference type="PANTHER" id="PTHR21573">
    <property type="entry name" value="ER MEMBRANE PROTEIN COMPLEX SUBUNIT 1"/>
    <property type="match status" value="1"/>
</dbReference>
<evidence type="ECO:0000256" key="3">
    <source>
        <dbReference type="ARBA" id="ARBA00011276"/>
    </source>
</evidence>
<dbReference type="EMBL" id="OA882493">
    <property type="protein sequence ID" value="CAD7275646.1"/>
    <property type="molecule type" value="Genomic_DNA"/>
</dbReference>
<keyword evidence="9 11" id="KW-0472">Membrane</keyword>
<comment type="subcellular location">
    <subcellularLocation>
        <location evidence="1">Endoplasmic reticulum membrane</location>
        <topology evidence="1">Single-pass type I membrane protein</topology>
    </subcellularLocation>
</comment>
<dbReference type="SUPFAM" id="SSF50998">
    <property type="entry name" value="Quinoprotein alcohol dehydrogenase-like"/>
    <property type="match status" value="1"/>
</dbReference>
<dbReference type="Gene3D" id="2.130.10.10">
    <property type="entry name" value="YVTN repeat-like/Quinoprotein amine dehydrogenase"/>
    <property type="match status" value="1"/>
</dbReference>
<reference evidence="15" key="1">
    <citation type="submission" date="2020-11" db="EMBL/GenBank/DDBJ databases">
        <authorList>
            <person name="Tran Van P."/>
        </authorList>
    </citation>
    <scope>NUCLEOTIDE SEQUENCE</scope>
</reference>
<dbReference type="GO" id="GO:0072546">
    <property type="term" value="C:EMC complex"/>
    <property type="evidence" value="ECO:0007669"/>
    <property type="project" value="InterPro"/>
</dbReference>
<evidence type="ECO:0000256" key="2">
    <source>
        <dbReference type="ARBA" id="ARBA00007904"/>
    </source>
</evidence>
<feature type="domain" description="ER membrane protein complex subunit 1 C-terminal" evidence="13">
    <location>
        <begin position="736"/>
        <end position="943"/>
    </location>
</feature>
<organism evidence="15">
    <name type="scientific">Notodromas monacha</name>
    <dbReference type="NCBI Taxonomy" id="399045"/>
    <lineage>
        <taxon>Eukaryota</taxon>
        <taxon>Metazoa</taxon>
        <taxon>Ecdysozoa</taxon>
        <taxon>Arthropoda</taxon>
        <taxon>Crustacea</taxon>
        <taxon>Oligostraca</taxon>
        <taxon>Ostracoda</taxon>
        <taxon>Podocopa</taxon>
        <taxon>Podocopida</taxon>
        <taxon>Cypridocopina</taxon>
        <taxon>Cypridoidea</taxon>
        <taxon>Cyprididae</taxon>
        <taxon>Notodromas</taxon>
    </lineage>
</organism>
<keyword evidence="6 12" id="KW-0732">Signal</keyword>
<sequence length="944" mass="105120">MAEIFRALCLWLGVCLCAGYGMYEDQIGKFDWHQEYLGKTKLAVFERSAVGGGRRIFVATEKNVLAALNPKNGVVQWRKVFEGNDPGEVKFLGLGENVITVTADGLARGWDPISGALHWQIDVSVNNEKKCDWITYALDEVDNIFVFCGNVGEKSINAQVFKSEPSANSASIAEHFLPCQWLRSNTRCTAVGHVLACLNPEEETIAMLDLRGILSSNPVEFSFHSLTSGKLGDSVKTILGRSPTVSALRGLEMQPYLVIESNVGYYAVLEISLNSEPKLVSSGTVPDTLIAGSIADDKPYLIILESNMKVTILDLLTGTSHKELLNIGNLKAERGNVESMHVQLFVKKESGTISSRMMLTMQDFSSLMVQVPGKMLWTREEALASVVGVEMVDLPMSLREVSVEKEFMISGGPFSMFIQRITSQFSQIHQVGMTLLGIMEQEIGLRPDEKPILERDEFNLKKLIVLATQPGKLFGLESGNGKIVWATFLPNLAPLSREQSSIPGIDDLPKFTKEKILLFLQRTSSHYPHLPLMTAVGQKKDSEGGYIVAFNPISGTLLESHPTGLELDFRPVVASVIHKTDENSLHPILILGDDGKVKCFPESSVSSVYEFRNKIFLYTIDQGKGLIRGYGLQPSSNTVLETEQLWQLNLPVNDQVLTVTKPKDIWEKVHSPGRVMGDRSVLYKYINPNLFAVVGEGYDPNNKYFINVYLVDGVTGQIVTSANHKRARGPVYVEHSENWLVYSYFNEKLKRMEVATMSFYEGNVERDVPEISSLHPPANSIMVEKQAYIFPAGFINAMRATVTEKGITSRHILFSIPSGHIVEMPWAWLDPMRPMHMAQMTRVEDLPPYVPELALPMEARINYNITLSRVDDIYTAASGLESTCLMLAYGLDLFSSRVTPSKTFDLLKDDFDHVFIAVVLVGLLGASYITKYWASRKTLAQAWK</sequence>
<feature type="chain" id="PRO_5036210100" description="ER membrane protein complex subunit 1" evidence="12">
    <location>
        <begin position="20"/>
        <end position="944"/>
    </location>
</feature>
<dbReference type="InterPro" id="IPR011047">
    <property type="entry name" value="Quinoprotein_ADH-like_sf"/>
</dbReference>
<dbReference type="InterPro" id="IPR058545">
    <property type="entry name" value="Beta-prop_EMC1_1st"/>
</dbReference>
<evidence type="ECO:0000256" key="8">
    <source>
        <dbReference type="ARBA" id="ARBA00022989"/>
    </source>
</evidence>
<feature type="transmembrane region" description="Helical" evidence="11">
    <location>
        <begin position="914"/>
        <end position="934"/>
    </location>
</feature>
<evidence type="ECO:0000256" key="9">
    <source>
        <dbReference type="ARBA" id="ARBA00023136"/>
    </source>
</evidence>
<comment type="subunit">
    <text evidence="3">Component of the ER membrane protein complex (EMC).</text>
</comment>
<evidence type="ECO:0000256" key="4">
    <source>
        <dbReference type="ARBA" id="ARBA00020824"/>
    </source>
</evidence>
<feature type="signal peptide" evidence="12">
    <location>
        <begin position="1"/>
        <end position="19"/>
    </location>
</feature>
<evidence type="ECO:0000256" key="1">
    <source>
        <dbReference type="ARBA" id="ARBA00004115"/>
    </source>
</evidence>
<dbReference type="PANTHER" id="PTHR21573:SF0">
    <property type="entry name" value="ER MEMBRANE PROTEIN COMPLEX SUBUNIT 1"/>
    <property type="match status" value="1"/>
</dbReference>
<dbReference type="Pfam" id="PF25293">
    <property type="entry name" value="Beta-prop_EMC1_N"/>
    <property type="match status" value="2"/>
</dbReference>
<dbReference type="GO" id="GO:0034975">
    <property type="term" value="P:protein folding in endoplasmic reticulum"/>
    <property type="evidence" value="ECO:0007669"/>
    <property type="project" value="TreeGrafter"/>
</dbReference>
<gene>
    <name evidence="15" type="ORF">NMOB1V02_LOCUS3435</name>
</gene>
<evidence type="ECO:0000256" key="7">
    <source>
        <dbReference type="ARBA" id="ARBA00022824"/>
    </source>
</evidence>
<dbReference type="Proteomes" id="UP000678499">
    <property type="component" value="Unassembled WGS sequence"/>
</dbReference>
<keyword evidence="16" id="KW-1185">Reference proteome</keyword>
<evidence type="ECO:0000256" key="10">
    <source>
        <dbReference type="ARBA" id="ARBA00023180"/>
    </source>
</evidence>
<dbReference type="AlphaFoldDB" id="A0A7R9BHX0"/>
<keyword evidence="10" id="KW-0325">Glycoprotein</keyword>
<dbReference type="OrthoDB" id="28092at2759"/>
<keyword evidence="8 11" id="KW-1133">Transmembrane helix</keyword>
<dbReference type="Pfam" id="PF07774">
    <property type="entry name" value="EMC1_C"/>
    <property type="match status" value="1"/>
</dbReference>
<keyword evidence="7" id="KW-0256">Endoplasmic reticulum</keyword>
<name>A0A7R9BHX0_9CRUS</name>
<evidence type="ECO:0000313" key="16">
    <source>
        <dbReference type="Proteomes" id="UP000678499"/>
    </source>
</evidence>
<dbReference type="InterPro" id="IPR026895">
    <property type="entry name" value="EMC1"/>
</dbReference>
<dbReference type="EMBL" id="CAJPEX010000456">
    <property type="protein sequence ID" value="CAG0915798.1"/>
    <property type="molecule type" value="Genomic_DNA"/>
</dbReference>
<evidence type="ECO:0000256" key="12">
    <source>
        <dbReference type="SAM" id="SignalP"/>
    </source>
</evidence>
<keyword evidence="5 11" id="KW-0812">Transmembrane</keyword>
<evidence type="ECO:0000256" key="5">
    <source>
        <dbReference type="ARBA" id="ARBA00022692"/>
    </source>
</evidence>
<evidence type="ECO:0000313" key="15">
    <source>
        <dbReference type="EMBL" id="CAD7275646.1"/>
    </source>
</evidence>
<protein>
    <recommendedName>
        <fullName evidence="4">ER membrane protein complex subunit 1</fullName>
    </recommendedName>
</protein>
<dbReference type="InterPro" id="IPR011678">
    <property type="entry name" value="EMC1_C"/>
</dbReference>
<evidence type="ECO:0000259" key="14">
    <source>
        <dbReference type="Pfam" id="PF25293"/>
    </source>
</evidence>
<accession>A0A7R9BHX0</accession>
<comment type="similarity">
    <text evidence="2">Belongs to the EMC1 family.</text>
</comment>
<feature type="domain" description="EMC1 first beta-propeller" evidence="14">
    <location>
        <begin position="22"/>
        <end position="149"/>
    </location>
</feature>
<evidence type="ECO:0000256" key="6">
    <source>
        <dbReference type="ARBA" id="ARBA00022729"/>
    </source>
</evidence>